<evidence type="ECO:0000313" key="8">
    <source>
        <dbReference type="Proteomes" id="UP001324270"/>
    </source>
</evidence>
<dbReference type="SUPFAM" id="SSF50182">
    <property type="entry name" value="Sm-like ribonucleoproteins"/>
    <property type="match status" value="1"/>
</dbReference>
<dbReference type="InterPro" id="IPR006685">
    <property type="entry name" value="MscS_channel_2nd"/>
</dbReference>
<feature type="transmembrane region" description="Helical" evidence="5">
    <location>
        <begin position="78"/>
        <end position="111"/>
    </location>
</feature>
<dbReference type="RefSeq" id="WP_323979453.1">
    <property type="nucleotide sequence ID" value="NZ_JAYKBV010000008.1"/>
</dbReference>
<dbReference type="Gene3D" id="2.30.30.60">
    <property type="match status" value="1"/>
</dbReference>
<feature type="domain" description="Mechanosensitive ion channel MscS" evidence="6">
    <location>
        <begin position="99"/>
        <end position="164"/>
    </location>
</feature>
<sequence length="172" mass="19515">MIFDFVLERYPQIIATVVTLILFFILKRFADSLVNRFGQRARFPKARVQLVKKYIDFLLATLVSVVVVSIWGVKPDQIFLFISSILTVIGVAFFAQWSILSNVTAGIIIFFSFPFKIGDKIRILDKECPIEAEIKDINSFYTLLITASGERISLPNNVLLQKAVVIVEPNEV</sequence>
<evidence type="ECO:0000256" key="1">
    <source>
        <dbReference type="ARBA" id="ARBA00004370"/>
    </source>
</evidence>
<dbReference type="Proteomes" id="UP001324270">
    <property type="component" value="Unassembled WGS sequence"/>
</dbReference>
<feature type="transmembrane region" description="Helical" evidence="5">
    <location>
        <begin position="12"/>
        <end position="30"/>
    </location>
</feature>
<comment type="caution">
    <text evidence="7">The sequence shown here is derived from an EMBL/GenBank/DDBJ whole genome shotgun (WGS) entry which is preliminary data.</text>
</comment>
<name>A0ABU5Y962_9FLAO</name>
<keyword evidence="4 5" id="KW-0472">Membrane</keyword>
<dbReference type="PANTHER" id="PTHR30221:SF8">
    <property type="entry name" value="SMALL-CONDUCTANCE MECHANOSENSITIVE CHANNEL"/>
    <property type="match status" value="1"/>
</dbReference>
<accession>A0ABU5Y962</accession>
<dbReference type="InterPro" id="IPR023408">
    <property type="entry name" value="MscS_beta-dom_sf"/>
</dbReference>
<gene>
    <name evidence="7" type="ORF">VJJ49_07180</name>
</gene>
<protein>
    <submittedName>
        <fullName evidence="7">Mechanosensitive ion channel family protein</fullName>
    </submittedName>
</protein>
<dbReference type="Pfam" id="PF00924">
    <property type="entry name" value="MS_channel_2nd"/>
    <property type="match status" value="1"/>
</dbReference>
<keyword evidence="3 5" id="KW-1133">Transmembrane helix</keyword>
<dbReference type="InterPro" id="IPR045275">
    <property type="entry name" value="MscS_archaea/bacteria_type"/>
</dbReference>
<evidence type="ECO:0000256" key="2">
    <source>
        <dbReference type="ARBA" id="ARBA00022692"/>
    </source>
</evidence>
<feature type="transmembrane region" description="Helical" evidence="5">
    <location>
        <begin position="51"/>
        <end position="72"/>
    </location>
</feature>
<dbReference type="InterPro" id="IPR010920">
    <property type="entry name" value="LSM_dom_sf"/>
</dbReference>
<evidence type="ECO:0000256" key="3">
    <source>
        <dbReference type="ARBA" id="ARBA00022989"/>
    </source>
</evidence>
<dbReference type="PANTHER" id="PTHR30221">
    <property type="entry name" value="SMALL-CONDUCTANCE MECHANOSENSITIVE CHANNEL"/>
    <property type="match status" value="1"/>
</dbReference>
<evidence type="ECO:0000259" key="6">
    <source>
        <dbReference type="Pfam" id="PF00924"/>
    </source>
</evidence>
<dbReference type="EMBL" id="JAYKBV010000008">
    <property type="protein sequence ID" value="MEB3040476.1"/>
    <property type="molecule type" value="Genomic_DNA"/>
</dbReference>
<proteinExistence type="predicted"/>
<evidence type="ECO:0000313" key="7">
    <source>
        <dbReference type="EMBL" id="MEB3040476.1"/>
    </source>
</evidence>
<keyword evidence="8" id="KW-1185">Reference proteome</keyword>
<comment type="subcellular location">
    <subcellularLocation>
        <location evidence="1">Membrane</location>
    </subcellularLocation>
</comment>
<evidence type="ECO:0000256" key="5">
    <source>
        <dbReference type="SAM" id="Phobius"/>
    </source>
</evidence>
<dbReference type="Gene3D" id="1.10.287.1260">
    <property type="match status" value="1"/>
</dbReference>
<organism evidence="7 8">
    <name type="scientific">Capnocytophaga gingivalis</name>
    <dbReference type="NCBI Taxonomy" id="1017"/>
    <lineage>
        <taxon>Bacteria</taxon>
        <taxon>Pseudomonadati</taxon>
        <taxon>Bacteroidota</taxon>
        <taxon>Flavobacteriia</taxon>
        <taxon>Flavobacteriales</taxon>
        <taxon>Flavobacteriaceae</taxon>
        <taxon>Capnocytophaga</taxon>
    </lineage>
</organism>
<keyword evidence="2 5" id="KW-0812">Transmembrane</keyword>
<evidence type="ECO:0000256" key="4">
    <source>
        <dbReference type="ARBA" id="ARBA00023136"/>
    </source>
</evidence>
<reference evidence="7 8" key="1">
    <citation type="submission" date="2023-12" db="EMBL/GenBank/DDBJ databases">
        <title>Genomic sequences of Capnocytophaga and Parvimonas strains.</title>
        <authorList>
            <person name="Watt R.M."/>
            <person name="Wang M."/>
            <person name="Yang T."/>
            <person name="Tong W.M."/>
        </authorList>
    </citation>
    <scope>NUCLEOTIDE SEQUENCE [LARGE SCALE GENOMIC DNA]</scope>
    <source>
        <strain evidence="7 8">CCUG 13156</strain>
    </source>
</reference>